<keyword evidence="1" id="KW-0732">Signal</keyword>
<feature type="signal peptide" evidence="1">
    <location>
        <begin position="1"/>
        <end position="34"/>
    </location>
</feature>
<evidence type="ECO:0000256" key="1">
    <source>
        <dbReference type="SAM" id="SignalP"/>
    </source>
</evidence>
<dbReference type="PANTHER" id="PTHR19920:SF0">
    <property type="entry name" value="CYTOSOLIC IRON-SULFUR PROTEIN ASSEMBLY PROTEIN CIAO1-RELATED"/>
    <property type="match status" value="1"/>
</dbReference>
<organism evidence="2 3">
    <name type="scientific">Paramecium sonneborni</name>
    <dbReference type="NCBI Taxonomy" id="65129"/>
    <lineage>
        <taxon>Eukaryota</taxon>
        <taxon>Sar</taxon>
        <taxon>Alveolata</taxon>
        <taxon>Ciliophora</taxon>
        <taxon>Intramacronucleata</taxon>
        <taxon>Oligohymenophorea</taxon>
        <taxon>Peniculida</taxon>
        <taxon>Parameciidae</taxon>
        <taxon>Paramecium</taxon>
    </lineage>
</organism>
<protein>
    <submittedName>
        <fullName evidence="2">Uncharacterized protein</fullName>
    </submittedName>
</protein>
<dbReference type="AlphaFoldDB" id="A0A8S1P3N8"/>
<gene>
    <name evidence="2" type="ORF">PSON_ATCC_30995.1.T0690001</name>
</gene>
<dbReference type="EMBL" id="CAJJDN010000069">
    <property type="protein sequence ID" value="CAD8097683.1"/>
    <property type="molecule type" value="Genomic_DNA"/>
</dbReference>
<name>A0A8S1P3N8_9CILI</name>
<feature type="chain" id="PRO_5035787965" evidence="1">
    <location>
        <begin position="35"/>
        <end position="230"/>
    </location>
</feature>
<dbReference type="GO" id="GO:0016226">
    <property type="term" value="P:iron-sulfur cluster assembly"/>
    <property type="evidence" value="ECO:0007669"/>
    <property type="project" value="TreeGrafter"/>
</dbReference>
<accession>A0A8S1P3N8</accession>
<dbReference type="Proteomes" id="UP000692954">
    <property type="component" value="Unassembled WGS sequence"/>
</dbReference>
<evidence type="ECO:0000313" key="2">
    <source>
        <dbReference type="EMBL" id="CAD8097683.1"/>
    </source>
</evidence>
<evidence type="ECO:0000313" key="3">
    <source>
        <dbReference type="Proteomes" id="UP000692954"/>
    </source>
</evidence>
<keyword evidence="3" id="KW-1185">Reference proteome</keyword>
<dbReference type="PANTHER" id="PTHR19920">
    <property type="entry name" value="WD40 PROTEIN CIAO1"/>
    <property type="match status" value="1"/>
</dbReference>
<reference evidence="2" key="1">
    <citation type="submission" date="2021-01" db="EMBL/GenBank/DDBJ databases">
        <authorList>
            <consortium name="Genoscope - CEA"/>
            <person name="William W."/>
        </authorList>
    </citation>
    <scope>NUCLEOTIDE SEQUENCE</scope>
</reference>
<comment type="caution">
    <text evidence="2">The sequence shown here is derived from an EMBL/GenBank/DDBJ whole genome shotgun (WGS) entry which is preliminary data.</text>
</comment>
<sequence length="230" mass="26908">MTILIRQQVQWQIHFHFQMTFLLVTLKIIQQNFGQQSNLSWSNTQTISDHQSCVYGLSINQEGYRLISCGGDDKQILIMEGSKKEIWHVKQRTHLEGSLMRLSFITNNIFVIQLQLQEYLYIYTKDLTGEFIKSKFLPIQTQSCAIYFPSLYIPSKNLLFHKNGYNVNLIRFNFSASLTEWDCKLELEQTIDFGENATFGTLSDNGELLITWDYKSSSIQIRQYKEKSQS</sequence>
<dbReference type="GO" id="GO:0097361">
    <property type="term" value="C:cytosolic [4Fe-4S] assembly targeting complex"/>
    <property type="evidence" value="ECO:0007669"/>
    <property type="project" value="TreeGrafter"/>
</dbReference>
<proteinExistence type="predicted"/>